<evidence type="ECO:0000313" key="14">
    <source>
        <dbReference type="Proteomes" id="UP001621714"/>
    </source>
</evidence>
<comment type="function">
    <text evidence="8">Essential cell division protein that stabilizes the FtsZ protofilaments by cross-linking them and that serves as a cytoplasmic membrane anchor for the Z ring. Also required for the recruitment to the septal ring of downstream cell division proteins.</text>
</comment>
<evidence type="ECO:0000256" key="10">
    <source>
        <dbReference type="SAM" id="Coils"/>
    </source>
</evidence>
<keyword evidence="2 9" id="KW-0997">Cell inner membrane</keyword>
<dbReference type="SUPFAM" id="SSF64383">
    <property type="entry name" value="Cell-division protein ZipA, C-terminal domain"/>
    <property type="match status" value="1"/>
</dbReference>
<reference evidence="13 14" key="1">
    <citation type="submission" date="2024-02" db="EMBL/GenBank/DDBJ databases">
        <title>Marinospirillum sp. MEB 164 isolated from Lonar lake sediment.</title>
        <authorList>
            <person name="Joshi A."/>
            <person name="Thite S."/>
        </authorList>
    </citation>
    <scope>NUCLEOTIDE SEQUENCE [LARGE SCALE GENOMIC DNA]</scope>
    <source>
        <strain evidence="13 14">MEB164</strain>
    </source>
</reference>
<dbReference type="GO" id="GO:0051301">
    <property type="term" value="P:cell division"/>
    <property type="evidence" value="ECO:0007669"/>
    <property type="project" value="UniProtKB-KW"/>
</dbReference>
<dbReference type="InterPro" id="IPR036765">
    <property type="entry name" value="ZipA_FtsZ-bd_C_sf"/>
</dbReference>
<dbReference type="Gene3D" id="3.30.1400.10">
    <property type="entry name" value="ZipA, C-terminal FtsZ-binding domain"/>
    <property type="match status" value="1"/>
</dbReference>
<keyword evidence="3 8" id="KW-0132">Cell division</keyword>
<name>A0ABW8PU21_9GAMM</name>
<comment type="similarity">
    <text evidence="8">Belongs to the ZipA family.</text>
</comment>
<evidence type="ECO:0000256" key="4">
    <source>
        <dbReference type="ARBA" id="ARBA00022692"/>
    </source>
</evidence>
<dbReference type="Pfam" id="PF04354">
    <property type="entry name" value="ZipA_C"/>
    <property type="match status" value="1"/>
</dbReference>
<evidence type="ECO:0000256" key="8">
    <source>
        <dbReference type="RuleBase" id="RU003612"/>
    </source>
</evidence>
<feature type="compositionally biased region" description="Acidic residues" evidence="11">
    <location>
        <begin position="33"/>
        <end position="44"/>
    </location>
</feature>
<evidence type="ECO:0000256" key="2">
    <source>
        <dbReference type="ARBA" id="ARBA00022519"/>
    </source>
</evidence>
<dbReference type="SMART" id="SM00771">
    <property type="entry name" value="ZipA_C"/>
    <property type="match status" value="1"/>
</dbReference>
<feature type="compositionally biased region" description="Polar residues" evidence="11">
    <location>
        <begin position="58"/>
        <end position="70"/>
    </location>
</feature>
<feature type="compositionally biased region" description="Polar residues" evidence="11">
    <location>
        <begin position="142"/>
        <end position="151"/>
    </location>
</feature>
<keyword evidence="7 8" id="KW-0131">Cell cycle</keyword>
<keyword evidence="14" id="KW-1185">Reference proteome</keyword>
<dbReference type="RefSeq" id="WP_405336633.1">
    <property type="nucleotide sequence ID" value="NZ_JBANFI010000001.1"/>
</dbReference>
<dbReference type="PANTHER" id="PTHR38685:SF1">
    <property type="entry name" value="CELL DIVISION PROTEIN ZIPA"/>
    <property type="match status" value="1"/>
</dbReference>
<evidence type="ECO:0000256" key="6">
    <source>
        <dbReference type="ARBA" id="ARBA00023136"/>
    </source>
</evidence>
<keyword evidence="6 9" id="KW-0472">Membrane</keyword>
<dbReference type="InterPro" id="IPR007449">
    <property type="entry name" value="ZipA_FtsZ-bd_C"/>
</dbReference>
<evidence type="ECO:0000313" key="13">
    <source>
        <dbReference type="EMBL" id="MFK7159796.1"/>
    </source>
</evidence>
<feature type="region of interest" description="Disordered" evidence="11">
    <location>
        <begin position="33"/>
        <end position="72"/>
    </location>
</feature>
<proteinExistence type="inferred from homology"/>
<keyword evidence="10" id="KW-0175">Coiled coil</keyword>
<feature type="coiled-coil region" evidence="10">
    <location>
        <begin position="345"/>
        <end position="372"/>
    </location>
</feature>
<evidence type="ECO:0000256" key="7">
    <source>
        <dbReference type="ARBA" id="ARBA00023306"/>
    </source>
</evidence>
<feature type="compositionally biased region" description="Basic and acidic residues" evidence="11">
    <location>
        <begin position="45"/>
        <end position="56"/>
    </location>
</feature>
<evidence type="ECO:0000259" key="12">
    <source>
        <dbReference type="SMART" id="SM00771"/>
    </source>
</evidence>
<evidence type="ECO:0000256" key="5">
    <source>
        <dbReference type="ARBA" id="ARBA00022989"/>
    </source>
</evidence>
<sequence>MGLQLGLLGLGLAVFALILWDALRRRRRAAEEAEQDAEEYADPEEQARREQLERELPSLTSAEQPRTRQSLDPLFDHVEVFDDDPIPVLTQKTPPLDQGLFEDRQTGSTAETAFKPSLETMRELFSHDPGFAEASQAAAQSRQVTDSVSPSTREDTFSTAADADWLEMSDSQQAFFEDADLDAHAREADHHDLEDLNITPPSSATSAHPQSTMSTTMQQITELEKTTWKLAEEFITLNVTAQPGQLFSGALLQKVAQTIGLELSANGFYHYVEPQGTGLGYSLMNMYSPGRFDPSQLDQVATSGLVLVMPLPGPKDAKQVFERMLATAQIFEHNLQAELQDEQRSNLTQQTIEHYRQRIQDFERQRRLKKMKAGRHDAAAP</sequence>
<dbReference type="PANTHER" id="PTHR38685">
    <property type="entry name" value="CELL DIVISION PROTEIN ZIPA"/>
    <property type="match status" value="1"/>
</dbReference>
<protein>
    <recommendedName>
        <fullName evidence="8">Cell division protein ZipA</fullName>
    </recommendedName>
</protein>
<keyword evidence="5" id="KW-1133">Transmembrane helix</keyword>
<feature type="domain" description="ZipA C-terminal FtsZ-binding" evidence="12">
    <location>
        <begin position="231"/>
        <end position="359"/>
    </location>
</feature>
<comment type="caution">
    <text evidence="13">The sequence shown here is derived from an EMBL/GenBank/DDBJ whole genome shotgun (WGS) entry which is preliminary data.</text>
</comment>
<keyword evidence="1 9" id="KW-1003">Cell membrane</keyword>
<accession>A0ABW8PU21</accession>
<comment type="subcellular location">
    <subcellularLocation>
        <location evidence="9">Cell inner membrane</location>
        <topology evidence="9">Single-pass type I membrane protein</topology>
    </subcellularLocation>
</comment>
<evidence type="ECO:0000256" key="1">
    <source>
        <dbReference type="ARBA" id="ARBA00022475"/>
    </source>
</evidence>
<evidence type="ECO:0000256" key="11">
    <source>
        <dbReference type="SAM" id="MobiDB-lite"/>
    </source>
</evidence>
<organism evidence="13 14">
    <name type="scientific">Marinospirillum alkalitolerans</name>
    <dbReference type="NCBI Taxonomy" id="3123374"/>
    <lineage>
        <taxon>Bacteria</taxon>
        <taxon>Pseudomonadati</taxon>
        <taxon>Pseudomonadota</taxon>
        <taxon>Gammaproteobacteria</taxon>
        <taxon>Oceanospirillales</taxon>
        <taxon>Oceanospirillaceae</taxon>
        <taxon>Marinospirillum</taxon>
    </lineage>
</organism>
<dbReference type="EMBL" id="JBANFI010000001">
    <property type="protein sequence ID" value="MFK7159796.1"/>
    <property type="molecule type" value="Genomic_DNA"/>
</dbReference>
<evidence type="ECO:0000256" key="9">
    <source>
        <dbReference type="RuleBase" id="RU003613"/>
    </source>
</evidence>
<dbReference type="InterPro" id="IPR011919">
    <property type="entry name" value="Cell_div_ZipA"/>
</dbReference>
<keyword evidence="4 9" id="KW-0812">Transmembrane</keyword>
<dbReference type="Proteomes" id="UP001621714">
    <property type="component" value="Unassembled WGS sequence"/>
</dbReference>
<gene>
    <name evidence="13" type="ORF">V6U78_01915</name>
</gene>
<feature type="region of interest" description="Disordered" evidence="11">
    <location>
        <begin position="133"/>
        <end position="155"/>
    </location>
</feature>
<evidence type="ECO:0000256" key="3">
    <source>
        <dbReference type="ARBA" id="ARBA00022618"/>
    </source>
</evidence>